<feature type="transmembrane region" description="Helical" evidence="3">
    <location>
        <begin position="397"/>
        <end position="416"/>
    </location>
</feature>
<dbReference type="PANTHER" id="PTHR11567:SF110">
    <property type="entry name" value="2-PHOSPHOXYLOSE PHOSPHATASE 1"/>
    <property type="match status" value="1"/>
</dbReference>
<dbReference type="Gene3D" id="3.40.50.1240">
    <property type="entry name" value="Phosphoglycerate mutase-like"/>
    <property type="match status" value="1"/>
</dbReference>
<evidence type="ECO:0000256" key="3">
    <source>
        <dbReference type="SAM" id="Phobius"/>
    </source>
</evidence>
<comment type="similarity">
    <text evidence="1">Belongs to the histidine acid phosphatase family.</text>
</comment>
<dbReference type="EMBL" id="JH767145">
    <property type="protein sequence ID" value="EQC37260.1"/>
    <property type="molecule type" value="Genomic_DNA"/>
</dbReference>
<evidence type="ECO:0000313" key="4">
    <source>
        <dbReference type="EMBL" id="EQC37260.1"/>
    </source>
</evidence>
<dbReference type="OMA" id="MEQLAFT"/>
<proteinExistence type="inferred from homology"/>
<evidence type="ECO:0000256" key="1">
    <source>
        <dbReference type="ARBA" id="ARBA00005375"/>
    </source>
</evidence>
<organism evidence="4 5">
    <name type="scientific">Saprolegnia diclina (strain VS20)</name>
    <dbReference type="NCBI Taxonomy" id="1156394"/>
    <lineage>
        <taxon>Eukaryota</taxon>
        <taxon>Sar</taxon>
        <taxon>Stramenopiles</taxon>
        <taxon>Oomycota</taxon>
        <taxon>Saprolegniomycetes</taxon>
        <taxon>Saprolegniales</taxon>
        <taxon>Saprolegniaceae</taxon>
        <taxon>Saprolegnia</taxon>
    </lineage>
</organism>
<keyword evidence="2" id="KW-0378">Hydrolase</keyword>
<sequence length="433" mass="47913">MTDKSSSSELKVLVTLSRHGSRAPNAIAKRLCPANAANAQAYQVPPAQLTEKGMEQLRLAGNHIREEYVERQKFLSPSIAGPERLHFETYFRADSADRCGQSALSLGYGLYPDETGPKGFSKQPIAIYMQLIQNEHEFAATEGPCAAVAKADDLRYERSRAQDLLREKKALLDSVSALCGVDIPSIPSMAHGEDVITGIKDIADAFTFDAQAGLPPLPGLTSQIRAEMEQLAFTNLMERYYSTPEQVTYWVGGFGDLLLKNLNQATQPTPLDGTYKYYSYHGHRELLHGLGKLLGWDFQFEGLPVALNTSSLHPGTTMTFEVRERKRQFFVNTFVWSPQTSRDAVRLAKCSSIDCPLDEFNGIFKAQLDATGSYVDICSPKDVLATSVDDEAIEYDSILLTVAPFIALVVFVAMAVHSATRRTKRAVEYRVLP</sequence>
<dbReference type="CDD" id="cd07061">
    <property type="entry name" value="HP_HAP_like"/>
    <property type="match status" value="1"/>
</dbReference>
<dbReference type="SUPFAM" id="SSF53254">
    <property type="entry name" value="Phosphoglycerate mutase-like"/>
    <property type="match status" value="1"/>
</dbReference>
<dbReference type="AlphaFoldDB" id="T0QTB9"/>
<dbReference type="Pfam" id="PF00328">
    <property type="entry name" value="His_Phos_2"/>
    <property type="match status" value="1"/>
</dbReference>
<keyword evidence="3" id="KW-0812">Transmembrane</keyword>
<dbReference type="InterPro" id="IPR050645">
    <property type="entry name" value="Histidine_acid_phosphatase"/>
</dbReference>
<evidence type="ECO:0000313" key="5">
    <source>
        <dbReference type="Proteomes" id="UP000030762"/>
    </source>
</evidence>
<accession>T0QTB9</accession>
<dbReference type="VEuPathDB" id="FungiDB:SDRG_05484"/>
<dbReference type="GO" id="GO:0016791">
    <property type="term" value="F:phosphatase activity"/>
    <property type="evidence" value="ECO:0007669"/>
    <property type="project" value="TreeGrafter"/>
</dbReference>
<name>T0QTB9_SAPDV</name>
<dbReference type="eggNOG" id="ENOG502RDPG">
    <property type="taxonomic scope" value="Eukaryota"/>
</dbReference>
<dbReference type="GeneID" id="19946211"/>
<evidence type="ECO:0008006" key="6">
    <source>
        <dbReference type="Google" id="ProtNLM"/>
    </source>
</evidence>
<dbReference type="InterPro" id="IPR033379">
    <property type="entry name" value="Acid_Pase_AS"/>
</dbReference>
<dbReference type="InParanoid" id="T0QTB9"/>
<evidence type="ECO:0000256" key="2">
    <source>
        <dbReference type="ARBA" id="ARBA00022801"/>
    </source>
</evidence>
<dbReference type="InterPro" id="IPR000560">
    <property type="entry name" value="His_Pase_clade-2"/>
</dbReference>
<dbReference type="Proteomes" id="UP000030762">
    <property type="component" value="Unassembled WGS sequence"/>
</dbReference>
<keyword evidence="3" id="KW-0472">Membrane</keyword>
<dbReference type="InterPro" id="IPR029033">
    <property type="entry name" value="His_PPase_superfam"/>
</dbReference>
<keyword evidence="3" id="KW-1133">Transmembrane helix</keyword>
<gene>
    <name evidence="4" type="ORF">SDRG_05484</name>
</gene>
<dbReference type="PROSITE" id="PS00616">
    <property type="entry name" value="HIS_ACID_PHOSPHAT_1"/>
    <property type="match status" value="1"/>
</dbReference>
<dbReference type="STRING" id="1156394.T0QTB9"/>
<dbReference type="PANTHER" id="PTHR11567">
    <property type="entry name" value="ACID PHOSPHATASE-RELATED"/>
    <property type="match status" value="1"/>
</dbReference>
<protein>
    <recommendedName>
        <fullName evidence="6">Acid phosphatase</fullName>
    </recommendedName>
</protein>
<reference evidence="4 5" key="1">
    <citation type="submission" date="2012-04" db="EMBL/GenBank/DDBJ databases">
        <title>The Genome Sequence of Saprolegnia declina VS20.</title>
        <authorList>
            <consortium name="The Broad Institute Genome Sequencing Platform"/>
            <person name="Russ C."/>
            <person name="Nusbaum C."/>
            <person name="Tyler B."/>
            <person name="van West P."/>
            <person name="Dieguez-Uribeondo J."/>
            <person name="de Bruijn I."/>
            <person name="Tripathy S."/>
            <person name="Jiang R."/>
            <person name="Young S.K."/>
            <person name="Zeng Q."/>
            <person name="Gargeya S."/>
            <person name="Fitzgerald M."/>
            <person name="Haas B."/>
            <person name="Abouelleil A."/>
            <person name="Alvarado L."/>
            <person name="Arachchi H.M."/>
            <person name="Berlin A."/>
            <person name="Chapman S.B."/>
            <person name="Goldberg J."/>
            <person name="Griggs A."/>
            <person name="Gujja S."/>
            <person name="Hansen M."/>
            <person name="Howarth C."/>
            <person name="Imamovic A."/>
            <person name="Larimer J."/>
            <person name="McCowen C."/>
            <person name="Montmayeur A."/>
            <person name="Murphy C."/>
            <person name="Neiman D."/>
            <person name="Pearson M."/>
            <person name="Priest M."/>
            <person name="Roberts A."/>
            <person name="Saif S."/>
            <person name="Shea T."/>
            <person name="Sisk P."/>
            <person name="Sykes S."/>
            <person name="Wortman J."/>
            <person name="Nusbaum C."/>
            <person name="Birren B."/>
        </authorList>
    </citation>
    <scope>NUCLEOTIDE SEQUENCE [LARGE SCALE GENOMIC DNA]</scope>
    <source>
        <strain evidence="4 5">VS20</strain>
    </source>
</reference>
<dbReference type="OrthoDB" id="258392at2759"/>
<dbReference type="RefSeq" id="XP_008609422.1">
    <property type="nucleotide sequence ID" value="XM_008611200.1"/>
</dbReference>
<keyword evidence="5" id="KW-1185">Reference proteome</keyword>